<accession>A0A1Z1WG26</accession>
<keyword evidence="2" id="KW-1185">Reference proteome</keyword>
<dbReference type="KEGG" id="salf:SMD44_04799"/>
<proteinExistence type="predicted"/>
<organism evidence="1 2">
    <name type="scientific">Streptomyces alboflavus</name>
    <dbReference type="NCBI Taxonomy" id="67267"/>
    <lineage>
        <taxon>Bacteria</taxon>
        <taxon>Bacillati</taxon>
        <taxon>Actinomycetota</taxon>
        <taxon>Actinomycetes</taxon>
        <taxon>Kitasatosporales</taxon>
        <taxon>Streptomycetaceae</taxon>
        <taxon>Streptomyces</taxon>
    </lineage>
</organism>
<sequence length="156" mass="16707">MGRQELNSRAAWGGGHPVGSPMWYLHYLGYLQEIESALRATLAQAAEDALRRQATAPTLHGADEPVHTAAYVEEARRLADALAALITLVRECLAQALGLCGYAYVDTVPRHDRSPCGVVRLTTPTIPRAPGQPNSPSITTRWGVSAARPLGEARAA</sequence>
<gene>
    <name evidence="1" type="ORF">SMD44_04799</name>
</gene>
<reference evidence="1 2" key="1">
    <citation type="submission" date="2017-05" db="EMBL/GenBank/DDBJ databases">
        <title>Streptomyces alboflavus Genome sequencing and assembly.</title>
        <authorList>
            <person name="Wang Y."/>
            <person name="Du B."/>
            <person name="Ding Y."/>
            <person name="Liu H."/>
            <person name="Hou Q."/>
            <person name="Liu K."/>
            <person name="Wang C."/>
            <person name="Yao L."/>
        </authorList>
    </citation>
    <scope>NUCLEOTIDE SEQUENCE [LARGE SCALE GENOMIC DNA]</scope>
    <source>
        <strain evidence="1 2">MDJK44</strain>
    </source>
</reference>
<dbReference type="EMBL" id="CP021748">
    <property type="protein sequence ID" value="ARX85338.1"/>
    <property type="molecule type" value="Genomic_DNA"/>
</dbReference>
<dbReference type="Proteomes" id="UP000195880">
    <property type="component" value="Chromosome"/>
</dbReference>
<evidence type="ECO:0000313" key="2">
    <source>
        <dbReference type="Proteomes" id="UP000195880"/>
    </source>
</evidence>
<dbReference type="AlphaFoldDB" id="A0A1Z1WG26"/>
<name>A0A1Z1WG26_9ACTN</name>
<protein>
    <submittedName>
        <fullName evidence="1">Uncharacterized protein</fullName>
    </submittedName>
</protein>
<dbReference type="STRING" id="67267.GCA_000716675_02258"/>
<evidence type="ECO:0000313" key="1">
    <source>
        <dbReference type="EMBL" id="ARX85338.1"/>
    </source>
</evidence>